<feature type="chain" id="PRO_5012567670" evidence="2">
    <location>
        <begin position="25"/>
        <end position="333"/>
    </location>
</feature>
<feature type="domain" description="Secretion system C-terminal sorting" evidence="3">
    <location>
        <begin position="262"/>
        <end position="326"/>
    </location>
</feature>
<evidence type="ECO:0000259" key="3">
    <source>
        <dbReference type="Pfam" id="PF18962"/>
    </source>
</evidence>
<protein>
    <submittedName>
        <fullName evidence="4">Por secretion system C-terminal sorting domain-containing protein</fullName>
    </submittedName>
</protein>
<evidence type="ECO:0000313" key="4">
    <source>
        <dbReference type="EMBL" id="SHH76439.1"/>
    </source>
</evidence>
<dbReference type="STRING" id="421058.SAMN05421866_3696"/>
<dbReference type="Proteomes" id="UP000184047">
    <property type="component" value="Unassembled WGS sequence"/>
</dbReference>
<evidence type="ECO:0000256" key="1">
    <source>
        <dbReference type="ARBA" id="ARBA00022729"/>
    </source>
</evidence>
<reference evidence="5" key="1">
    <citation type="submission" date="2016-11" db="EMBL/GenBank/DDBJ databases">
        <authorList>
            <person name="Varghese N."/>
            <person name="Submissions S."/>
        </authorList>
    </citation>
    <scope>NUCLEOTIDE SEQUENCE [LARGE SCALE GENOMIC DNA]</scope>
    <source>
        <strain evidence="5">DSM 19055</strain>
    </source>
</reference>
<sequence length="333" mass="35414">MKKSLLLLLGASALFSAQITLTKAANDPISGNVINYNHVTGPVNNSATGANTTFSNGGLTMGISSVTTYSTPTSAEITTFPGSTIKMIDGTTTVYYKASATKLEITGIINPQLTLNFSVDNGTYNNYPTTYGPAQNDTAKGTFSSSVANGLFSGTMSAQADAYGTLIIGNRTYTNVLRVKYTQNLNLYSSFDVVYANPIGTATNTSYAYYDATHRYALLNSTSGNVSVPLLSINQTVGTALALNEAFLSTSNTTVKKENLVVYPNPAQDFIGFKGNTDNYSKANIYSLDGKLVKTSEVKSGNIQISDLPPASYFIEISGKNAADTKNTKFIKK</sequence>
<evidence type="ECO:0000313" key="5">
    <source>
        <dbReference type="Proteomes" id="UP000184047"/>
    </source>
</evidence>
<name>A0A1M5VMH3_9FLAO</name>
<dbReference type="RefSeq" id="WP_073065693.1">
    <property type="nucleotide sequence ID" value="NZ_FQWT01000006.1"/>
</dbReference>
<dbReference type="NCBIfam" id="TIGR04183">
    <property type="entry name" value="Por_Secre_tail"/>
    <property type="match status" value="1"/>
</dbReference>
<organism evidence="4 5">
    <name type="scientific">Chryseobacterium oranimense</name>
    <dbReference type="NCBI Taxonomy" id="421058"/>
    <lineage>
        <taxon>Bacteria</taxon>
        <taxon>Pseudomonadati</taxon>
        <taxon>Bacteroidota</taxon>
        <taxon>Flavobacteriia</taxon>
        <taxon>Flavobacteriales</taxon>
        <taxon>Weeksellaceae</taxon>
        <taxon>Chryseobacterium group</taxon>
        <taxon>Chryseobacterium</taxon>
    </lineage>
</organism>
<evidence type="ECO:0000256" key="2">
    <source>
        <dbReference type="SAM" id="SignalP"/>
    </source>
</evidence>
<dbReference type="InterPro" id="IPR026444">
    <property type="entry name" value="Secre_tail"/>
</dbReference>
<dbReference type="EMBL" id="FQWT01000006">
    <property type="protein sequence ID" value="SHH76439.1"/>
    <property type="molecule type" value="Genomic_DNA"/>
</dbReference>
<feature type="signal peptide" evidence="2">
    <location>
        <begin position="1"/>
        <end position="24"/>
    </location>
</feature>
<gene>
    <name evidence="4" type="ORF">SAMN05421866_3696</name>
</gene>
<dbReference type="Pfam" id="PF18962">
    <property type="entry name" value="Por_Secre_tail"/>
    <property type="match status" value="1"/>
</dbReference>
<dbReference type="AlphaFoldDB" id="A0A1M5VMH3"/>
<keyword evidence="1 2" id="KW-0732">Signal</keyword>
<dbReference type="OrthoDB" id="1428753at2"/>
<keyword evidence="5" id="KW-1185">Reference proteome</keyword>
<dbReference type="eggNOG" id="ENOG50336DJ">
    <property type="taxonomic scope" value="Bacteria"/>
</dbReference>
<proteinExistence type="predicted"/>
<accession>A0A1M5VMH3</accession>